<dbReference type="Proteomes" id="UP001164746">
    <property type="component" value="Chromosome 4"/>
</dbReference>
<reference evidence="1" key="1">
    <citation type="submission" date="2022-11" db="EMBL/GenBank/DDBJ databases">
        <title>Centuries of genome instability and evolution in soft-shell clam transmissible cancer (bioRxiv).</title>
        <authorList>
            <person name="Hart S.F.M."/>
            <person name="Yonemitsu M.A."/>
            <person name="Giersch R.M."/>
            <person name="Beal B.F."/>
            <person name="Arriagada G."/>
            <person name="Davis B.W."/>
            <person name="Ostrander E.A."/>
            <person name="Goff S.P."/>
            <person name="Metzger M.J."/>
        </authorList>
    </citation>
    <scope>NUCLEOTIDE SEQUENCE</scope>
    <source>
        <strain evidence="1">MELC-2E11</strain>
        <tissue evidence="1">Siphon/mantle</tissue>
    </source>
</reference>
<sequence length="82" mass="8605">MLSCIIPIGSDILPALPLTEEICAPKMQQNDELPPIISPELMLGLTTAAELTSPLYSTPVKRPIAVVGLGHLGGEHGFSRSG</sequence>
<gene>
    <name evidence="1" type="ORF">MAR_010494</name>
</gene>
<organism evidence="1 2">
    <name type="scientific">Mya arenaria</name>
    <name type="common">Soft-shell clam</name>
    <dbReference type="NCBI Taxonomy" id="6604"/>
    <lineage>
        <taxon>Eukaryota</taxon>
        <taxon>Metazoa</taxon>
        <taxon>Spiralia</taxon>
        <taxon>Lophotrochozoa</taxon>
        <taxon>Mollusca</taxon>
        <taxon>Bivalvia</taxon>
        <taxon>Autobranchia</taxon>
        <taxon>Heteroconchia</taxon>
        <taxon>Euheterodonta</taxon>
        <taxon>Imparidentia</taxon>
        <taxon>Neoheterodontei</taxon>
        <taxon>Myida</taxon>
        <taxon>Myoidea</taxon>
        <taxon>Myidae</taxon>
        <taxon>Mya</taxon>
    </lineage>
</organism>
<dbReference type="EMBL" id="CP111015">
    <property type="protein sequence ID" value="WAR03936.1"/>
    <property type="molecule type" value="Genomic_DNA"/>
</dbReference>
<keyword evidence="2" id="KW-1185">Reference proteome</keyword>
<evidence type="ECO:0000313" key="2">
    <source>
        <dbReference type="Proteomes" id="UP001164746"/>
    </source>
</evidence>
<name>A0ABY7E4P1_MYAAR</name>
<evidence type="ECO:0000313" key="1">
    <source>
        <dbReference type="EMBL" id="WAR03936.1"/>
    </source>
</evidence>
<proteinExistence type="predicted"/>
<protein>
    <submittedName>
        <fullName evidence="1">Uncharacterized protein</fullName>
    </submittedName>
</protein>
<accession>A0ABY7E4P1</accession>